<accession>A0ACC3T001</accession>
<organism evidence="1 2">
    <name type="scientific">Lipomyces kononenkoae</name>
    <name type="common">Yeast</name>
    <dbReference type="NCBI Taxonomy" id="34357"/>
    <lineage>
        <taxon>Eukaryota</taxon>
        <taxon>Fungi</taxon>
        <taxon>Dikarya</taxon>
        <taxon>Ascomycota</taxon>
        <taxon>Saccharomycotina</taxon>
        <taxon>Lipomycetes</taxon>
        <taxon>Lipomycetales</taxon>
        <taxon>Lipomycetaceae</taxon>
        <taxon>Lipomyces</taxon>
    </lineage>
</organism>
<protein>
    <submittedName>
        <fullName evidence="1">Uncharacterized protein</fullName>
    </submittedName>
</protein>
<sequence length="237" mass="25636">MSSRPSNYTSPVTTNSVPTNPDDVPSDPPPPYSLEPDDTSSFAAMSLPPQSVGPTPPPRPQNTRPQQSESPPKPPPRPSNNNYQSSYQEYTPPLPPRPPQGRPYTNSYYTPAANGRLLYPRGYHCEKCGNTGYKYVNGHPCRTCFERFATPQSPNVHNLPPPAVNSRWYSPYPSGYYYSTPAPGRVVRPGDPSIGGVLCGACKGRGVVDELGLGNAIGGMLGGWTTCRVCRGVGRLL</sequence>
<dbReference type="Proteomes" id="UP001433508">
    <property type="component" value="Unassembled WGS sequence"/>
</dbReference>
<dbReference type="EMBL" id="MU971377">
    <property type="protein sequence ID" value="KAK9236946.1"/>
    <property type="molecule type" value="Genomic_DNA"/>
</dbReference>
<gene>
    <name evidence="1" type="ORF">V1525DRAFT_188209</name>
</gene>
<evidence type="ECO:0000313" key="2">
    <source>
        <dbReference type="Proteomes" id="UP001433508"/>
    </source>
</evidence>
<reference evidence="2" key="1">
    <citation type="journal article" date="2024" name="Front. Bioeng. Biotechnol.">
        <title>Genome-scale model development and genomic sequencing of the oleaginous clade Lipomyces.</title>
        <authorList>
            <person name="Czajka J.J."/>
            <person name="Han Y."/>
            <person name="Kim J."/>
            <person name="Mondo S.J."/>
            <person name="Hofstad B.A."/>
            <person name="Robles A."/>
            <person name="Haridas S."/>
            <person name="Riley R."/>
            <person name="LaButti K."/>
            <person name="Pangilinan J."/>
            <person name="Andreopoulos W."/>
            <person name="Lipzen A."/>
            <person name="Yan J."/>
            <person name="Wang M."/>
            <person name="Ng V."/>
            <person name="Grigoriev I.V."/>
            <person name="Spatafora J.W."/>
            <person name="Magnuson J.K."/>
            <person name="Baker S.E."/>
            <person name="Pomraning K.R."/>
        </authorList>
    </citation>
    <scope>NUCLEOTIDE SEQUENCE [LARGE SCALE GENOMIC DNA]</scope>
    <source>
        <strain evidence="2">CBS 7786</strain>
    </source>
</reference>
<comment type="caution">
    <text evidence="1">The sequence shown here is derived from an EMBL/GenBank/DDBJ whole genome shotgun (WGS) entry which is preliminary data.</text>
</comment>
<evidence type="ECO:0000313" key="1">
    <source>
        <dbReference type="EMBL" id="KAK9236946.1"/>
    </source>
</evidence>
<name>A0ACC3T001_LIPKO</name>
<keyword evidence="2" id="KW-1185">Reference proteome</keyword>
<proteinExistence type="predicted"/>